<evidence type="ECO:0000256" key="3">
    <source>
        <dbReference type="SAM" id="Coils"/>
    </source>
</evidence>
<gene>
    <name evidence="4" type="ORF">ESU54_13110</name>
</gene>
<dbReference type="InterPro" id="IPR050349">
    <property type="entry name" value="WD_LIS1/nudF_dynein_reg"/>
</dbReference>
<proteinExistence type="predicted"/>
<dbReference type="EMBL" id="VORT01000009">
    <property type="protein sequence ID" value="TXD72354.1"/>
    <property type="molecule type" value="Genomic_DNA"/>
</dbReference>
<dbReference type="Gene3D" id="2.130.10.10">
    <property type="entry name" value="YVTN repeat-like/Quinoprotein amine dehydrogenase"/>
    <property type="match status" value="3"/>
</dbReference>
<dbReference type="SMART" id="SM00320">
    <property type="entry name" value="WD40"/>
    <property type="match status" value="5"/>
</dbReference>
<keyword evidence="5" id="KW-1185">Reference proteome</keyword>
<dbReference type="OrthoDB" id="1090267at2"/>
<dbReference type="AlphaFoldDB" id="A0A5C6YYW2"/>
<dbReference type="SUPFAM" id="SSF50978">
    <property type="entry name" value="WD40 repeat-like"/>
    <property type="match status" value="1"/>
</dbReference>
<reference evidence="4 5" key="1">
    <citation type="submission" date="2019-08" db="EMBL/GenBank/DDBJ databases">
        <title>Genome of Aequorivita antarctica SW49 (type strain).</title>
        <authorList>
            <person name="Bowman J.P."/>
        </authorList>
    </citation>
    <scope>NUCLEOTIDE SEQUENCE [LARGE SCALE GENOMIC DNA]</scope>
    <source>
        <strain evidence="4 5">SW49</strain>
    </source>
</reference>
<evidence type="ECO:0000256" key="1">
    <source>
        <dbReference type="ARBA" id="ARBA00022574"/>
    </source>
</evidence>
<dbReference type="SUPFAM" id="SSF50998">
    <property type="entry name" value="Quinoprotein alcohol dehydrogenase-like"/>
    <property type="match status" value="2"/>
</dbReference>
<protein>
    <submittedName>
        <fullName evidence="4">WD40 repeat domain-containing protein</fullName>
    </submittedName>
</protein>
<keyword evidence="1" id="KW-0853">WD repeat</keyword>
<evidence type="ECO:0000313" key="5">
    <source>
        <dbReference type="Proteomes" id="UP000321497"/>
    </source>
</evidence>
<sequence length="919" mass="105865">MAKENRFNKDCPKTKKLQMKHIIIFLFCIAFHVTCLGQSNYGQSIKNYDEAIAKGDAAVDKEQFNEAINYYFAAEAFDPTKKDSVKAKVNRAFDAIEALRKKAEADKTRAENAEKNAKIQTKKAHSLTLSAYANEQRDKNPTVALRLVEEAIKIKDDPRYKEQAIDIFADRESMFYKTIVGELNDELVDNNAYTRHTFSKDGLLLAMANSIGDIIICDSNGLIKNRLKRLDSSNVNALAFSNDKTKLFIGTEKGNYYSKLDEEKSLYPLATNRDFFGEYGKAIFHPNDSVIIQYNSQGKIFAMTLGGESAYLDIESQIYNDGRDLSKDNYKNVKRFYSLGWTFSDDGKELFITHNTLMALSLDLNFYRGRLTFKVNYVYSYDEACNRDFLPPENYDANRLKDEFGQVLDVSSDGNKIITTSTFGNDLKLFLFKDTTAISRKSDFYYSPNTPNHQKIIDEIIPLKLYGNHQITALAFSPNGNRIVTGTNGFEGGIIELWNIFGERIYSSKTQRQWFRNLTFVPEENAIISVGQDGFIKKWALKESIIGEYTHQKRDEYHYTPENLAFANSPDGKKLATLDDNDTIIIWNINGTEIGRIEDDFVRKINFLRFSQDSRYLLGMYNSDHSDEFAIWTVSEEPQPIKFIEKHWENGDIAFWQLSPDGEIIVFGYGDGRIESYNMQGEKLNDFPYHKSPIVDIRFAQDREFFISIAEDDDNVILWDYKGNIKQVIQVCDGQETVEWYADISADGQTIVTGCDKQIRLWHNGSSTVFKFMPKCVIFSVNISPDGSVIYYTYYDLESKANIRVLDHKLNILKTIENIGTEKGHPFFYANKKLFYYDTSNNGIWYDIEKNEIVNKYFKVSNERQGFSPCTSMSKNGEYIFEIEKNTVYLIKLRSYEEFIKSGLLDELTPEQKKEYNID</sequence>
<keyword evidence="2" id="KW-0677">Repeat</keyword>
<organism evidence="4 5">
    <name type="scientific">Aequorivita antarctica</name>
    <dbReference type="NCBI Taxonomy" id="153266"/>
    <lineage>
        <taxon>Bacteria</taxon>
        <taxon>Pseudomonadati</taxon>
        <taxon>Bacteroidota</taxon>
        <taxon>Flavobacteriia</taxon>
        <taxon>Flavobacteriales</taxon>
        <taxon>Flavobacteriaceae</taxon>
        <taxon>Aequorivita</taxon>
    </lineage>
</organism>
<dbReference type="InterPro" id="IPR001680">
    <property type="entry name" value="WD40_rpt"/>
</dbReference>
<dbReference type="Pfam" id="PF00400">
    <property type="entry name" value="WD40"/>
    <property type="match status" value="2"/>
</dbReference>
<name>A0A5C6YYW2_9FLAO</name>
<dbReference type="InterPro" id="IPR015943">
    <property type="entry name" value="WD40/YVTN_repeat-like_dom_sf"/>
</dbReference>
<comment type="caution">
    <text evidence="4">The sequence shown here is derived from an EMBL/GenBank/DDBJ whole genome shotgun (WGS) entry which is preliminary data.</text>
</comment>
<keyword evidence="3" id="KW-0175">Coiled coil</keyword>
<dbReference type="InterPro" id="IPR011047">
    <property type="entry name" value="Quinoprotein_ADH-like_sf"/>
</dbReference>
<accession>A0A5C6YYW2</accession>
<dbReference type="InterPro" id="IPR036322">
    <property type="entry name" value="WD40_repeat_dom_sf"/>
</dbReference>
<feature type="coiled-coil region" evidence="3">
    <location>
        <begin position="82"/>
        <end position="120"/>
    </location>
</feature>
<dbReference type="PANTHER" id="PTHR44129">
    <property type="entry name" value="WD REPEAT-CONTAINING PROTEIN POP1"/>
    <property type="match status" value="1"/>
</dbReference>
<dbReference type="Proteomes" id="UP000321497">
    <property type="component" value="Unassembled WGS sequence"/>
</dbReference>
<evidence type="ECO:0000313" key="4">
    <source>
        <dbReference type="EMBL" id="TXD72354.1"/>
    </source>
</evidence>
<evidence type="ECO:0000256" key="2">
    <source>
        <dbReference type="ARBA" id="ARBA00022737"/>
    </source>
</evidence>
<dbReference type="RefSeq" id="WP_111844114.1">
    <property type="nucleotide sequence ID" value="NZ_UEGI01000004.1"/>
</dbReference>